<comment type="caution">
    <text evidence="1">The sequence shown here is derived from an EMBL/GenBank/DDBJ whole genome shotgun (WGS) entry which is preliminary data.</text>
</comment>
<organism evidence="1 2">
    <name type="scientific">Trifolium medium</name>
    <dbReference type="NCBI Taxonomy" id="97028"/>
    <lineage>
        <taxon>Eukaryota</taxon>
        <taxon>Viridiplantae</taxon>
        <taxon>Streptophyta</taxon>
        <taxon>Embryophyta</taxon>
        <taxon>Tracheophyta</taxon>
        <taxon>Spermatophyta</taxon>
        <taxon>Magnoliopsida</taxon>
        <taxon>eudicotyledons</taxon>
        <taxon>Gunneridae</taxon>
        <taxon>Pentapetalae</taxon>
        <taxon>rosids</taxon>
        <taxon>fabids</taxon>
        <taxon>Fabales</taxon>
        <taxon>Fabaceae</taxon>
        <taxon>Papilionoideae</taxon>
        <taxon>50 kb inversion clade</taxon>
        <taxon>NPAAA clade</taxon>
        <taxon>Hologalegina</taxon>
        <taxon>IRL clade</taxon>
        <taxon>Trifolieae</taxon>
        <taxon>Trifolium</taxon>
    </lineage>
</organism>
<dbReference type="EMBL" id="LXQA011249559">
    <property type="protein sequence ID" value="MCI90624.1"/>
    <property type="molecule type" value="Genomic_DNA"/>
</dbReference>
<sequence>MAPYDSMILNMVSERYMRDEDCASAYGFENCEEDESDDVAIVS</sequence>
<evidence type="ECO:0000313" key="2">
    <source>
        <dbReference type="Proteomes" id="UP000265520"/>
    </source>
</evidence>
<dbReference type="AlphaFoldDB" id="A0A392VQF3"/>
<name>A0A392VQF3_9FABA</name>
<reference evidence="1 2" key="1">
    <citation type="journal article" date="2018" name="Front. Plant Sci.">
        <title>Red Clover (Trifolium pratense) and Zigzag Clover (T. medium) - A Picture of Genomic Similarities and Differences.</title>
        <authorList>
            <person name="Dluhosova J."/>
            <person name="Istvanek J."/>
            <person name="Nedelnik J."/>
            <person name="Repkova J."/>
        </authorList>
    </citation>
    <scope>NUCLEOTIDE SEQUENCE [LARGE SCALE GENOMIC DNA]</scope>
    <source>
        <strain evidence="2">cv. 10/8</strain>
        <tissue evidence="1">Leaf</tissue>
    </source>
</reference>
<proteinExistence type="predicted"/>
<keyword evidence="2" id="KW-1185">Reference proteome</keyword>
<accession>A0A392VQF3</accession>
<protein>
    <submittedName>
        <fullName evidence="1">Uncharacterized protein</fullName>
    </submittedName>
</protein>
<dbReference type="Proteomes" id="UP000265520">
    <property type="component" value="Unassembled WGS sequence"/>
</dbReference>
<evidence type="ECO:0000313" key="1">
    <source>
        <dbReference type="EMBL" id="MCI90624.1"/>
    </source>
</evidence>
<feature type="non-terminal residue" evidence="1">
    <location>
        <position position="43"/>
    </location>
</feature>